<keyword evidence="1" id="KW-0378">Hydrolase</keyword>
<keyword evidence="1" id="KW-0347">Helicase</keyword>
<dbReference type="EMBL" id="CP008885">
    <property type="protein sequence ID" value="AIF89786.1"/>
    <property type="molecule type" value="Genomic_DNA"/>
</dbReference>
<dbReference type="Gene3D" id="3.40.50.300">
    <property type="entry name" value="P-loop containing nucleotide triphosphate hydrolases"/>
    <property type="match status" value="1"/>
</dbReference>
<dbReference type="InterPro" id="IPR027417">
    <property type="entry name" value="P-loop_NTPase"/>
</dbReference>
<dbReference type="GO" id="GO:0004386">
    <property type="term" value="F:helicase activity"/>
    <property type="evidence" value="ECO:0007669"/>
    <property type="project" value="UniProtKB-KW"/>
</dbReference>
<reference evidence="1 2" key="2">
    <citation type="submission" date="2014-07" db="EMBL/GenBank/DDBJ databases">
        <title>Bifidobacterium longum genome.</title>
        <authorList>
            <person name="Yuan J."/>
            <person name="Wei X."/>
            <person name="Li H."/>
            <person name="Liu W."/>
            <person name="Wang X."/>
        </authorList>
    </citation>
    <scope>NUCLEOTIDE SEQUENCE [LARGE SCALE GENOMIC DNA]</scope>
    <source>
        <strain evidence="1 2">BXY01</strain>
    </source>
</reference>
<organism evidence="1 2">
    <name type="scientific">Bifidobacterium longum</name>
    <dbReference type="NCBI Taxonomy" id="216816"/>
    <lineage>
        <taxon>Bacteria</taxon>
        <taxon>Bacillati</taxon>
        <taxon>Actinomycetota</taxon>
        <taxon>Actinomycetes</taxon>
        <taxon>Bifidobacteriales</taxon>
        <taxon>Bifidobacteriaceae</taxon>
        <taxon>Bifidobacterium</taxon>
    </lineage>
</organism>
<dbReference type="Gene3D" id="3.40.1360.10">
    <property type="match status" value="1"/>
</dbReference>
<name>A0A7U4H4B1_BIFLN</name>
<accession>A0A7U4H4B1</accession>
<sequence>METSYEQVLEAVRRYPRDLKLQELPRDTSGRQHAQCSCPAHDGDGGTSLHITYDQSDGKTMLHCFGAEHCDAAAIADAPGLKIIDLFDQQSGPQGHAGYSSYNSYSCDSRLTAADLASIRHANAPLLNRNETTTITPTHTENSAEIRQQYAMPKPYLEPLVLGQSPMFAAICAAIAVQPNIGLLHGTCPNCGTADSLTVLYSPLESATLLRCSTCQADDVLNALNAPATLARSNGYEAMIYDSERGTAYEYADGLIVRRSPAKRISQSGNTADKHPLWMAADAKRAVALGKPVYLTEGEKDAGTLRALGYAAVTAAGGGGNFATKLDLDSARSALSGADVVAIVDKDDTGARWKEQVAQTLTPFVRSLTFIQAAGEAHDASDAAMSGVEFEILPRESIQHESELEPELMSRAYSLTRLADVEPERPLWLWPGHIPKGKIVLIDGDPATGKSTLALDIAAHVTTGAAWPDGSAGCEPANVLLLTAEDGLADTVSPRIRAAQGDASKMFALSEVFKDGKEVAITLTDALPQIAQAAREQHIGLIVVDVLISFLGSDTNSYKDQIFAHR</sequence>
<keyword evidence="1" id="KW-0067">ATP-binding</keyword>
<proteinExistence type="predicted"/>
<dbReference type="SUPFAM" id="SSF52540">
    <property type="entry name" value="P-loop containing nucleoside triphosphate hydrolases"/>
    <property type="match status" value="1"/>
</dbReference>
<keyword evidence="1" id="KW-0547">Nucleotide-binding</keyword>
<dbReference type="RefSeq" id="WP_013140112.1">
    <property type="nucleotide sequence ID" value="NZ_CP008885.1"/>
</dbReference>
<protein>
    <submittedName>
        <fullName evidence="1">Helicase DnaB</fullName>
    </submittedName>
</protein>
<dbReference type="AlphaFoldDB" id="A0A7U4H4B1"/>
<evidence type="ECO:0000313" key="1">
    <source>
        <dbReference type="EMBL" id="AIF89786.1"/>
    </source>
</evidence>
<dbReference type="Proteomes" id="UP000028505">
    <property type="component" value="Chromosome"/>
</dbReference>
<dbReference type="KEGG" id="blx:GS08_01015"/>
<evidence type="ECO:0000313" key="2">
    <source>
        <dbReference type="Proteomes" id="UP000028505"/>
    </source>
</evidence>
<reference evidence="1 2" key="1">
    <citation type="submission" date="2014-06" db="EMBL/GenBank/DDBJ databases">
        <authorList>
            <person name="Zhao X."/>
        </authorList>
    </citation>
    <scope>NUCLEOTIDE SEQUENCE [LARGE SCALE GENOMIC DNA]</scope>
    <source>
        <strain evidence="1 2">BXY01</strain>
    </source>
</reference>
<gene>
    <name evidence="1" type="ORF">GS08_01015</name>
</gene>
<dbReference type="Pfam" id="PF13481">
    <property type="entry name" value="AAA_25"/>
    <property type="match status" value="1"/>
</dbReference>